<dbReference type="AlphaFoldDB" id="A0A2T3NDT7"/>
<protein>
    <submittedName>
        <fullName evidence="4">Ribokinase</fullName>
    </submittedName>
</protein>
<keyword evidence="1" id="KW-0808">Transferase</keyword>
<evidence type="ECO:0000256" key="1">
    <source>
        <dbReference type="ARBA" id="ARBA00022679"/>
    </source>
</evidence>
<sequence length="321" mass="34269">MDIQALSQQRPIIVVGAAFGDVMLGLDCLPSSGGDVVAQEQDRQIGGCAFNVARALSRLALIPINAIPVGNGSWGQLVETEMDKEGLPVMLRHPTHDNGWCIAMVEPNKERTFITVDGCEQFWSEELLAQIPTPDNAIVYVSGYELVSPQSEPLRQWLLGLSDDKTLFVDFGPRLADIDPAFVEKLLAKRPVLTLNRDELALLQGVQTSTDDAVSNAQSFAKHHNLAVICRFDKDGAHVCEPELDPVYIPAFQVDVADTIAAGDSHCAGVIAALASGLALGSATQLGNMVAAIVVSKPGSDGAPNREELAAFQTSQNADSQ</sequence>
<dbReference type="GO" id="GO:0016301">
    <property type="term" value="F:kinase activity"/>
    <property type="evidence" value="ECO:0007669"/>
    <property type="project" value="UniProtKB-KW"/>
</dbReference>
<organism evidence="4 5">
    <name type="scientific">Photobacterium rosenbergii</name>
    <dbReference type="NCBI Taxonomy" id="294936"/>
    <lineage>
        <taxon>Bacteria</taxon>
        <taxon>Pseudomonadati</taxon>
        <taxon>Pseudomonadota</taxon>
        <taxon>Gammaproteobacteria</taxon>
        <taxon>Vibrionales</taxon>
        <taxon>Vibrionaceae</taxon>
        <taxon>Photobacterium</taxon>
    </lineage>
</organism>
<dbReference type="Gene3D" id="3.40.1190.20">
    <property type="match status" value="1"/>
</dbReference>
<dbReference type="Pfam" id="PF00294">
    <property type="entry name" value="PfkB"/>
    <property type="match status" value="1"/>
</dbReference>
<dbReference type="InterPro" id="IPR011611">
    <property type="entry name" value="PfkB_dom"/>
</dbReference>
<feature type="domain" description="Carbohydrate kinase PfkB" evidence="3">
    <location>
        <begin position="18"/>
        <end position="301"/>
    </location>
</feature>
<dbReference type="PANTHER" id="PTHR10584">
    <property type="entry name" value="SUGAR KINASE"/>
    <property type="match status" value="1"/>
</dbReference>
<comment type="caution">
    <text evidence="4">The sequence shown here is derived from an EMBL/GenBank/DDBJ whole genome shotgun (WGS) entry which is preliminary data.</text>
</comment>
<evidence type="ECO:0000313" key="4">
    <source>
        <dbReference type="EMBL" id="PSW12391.1"/>
    </source>
</evidence>
<dbReference type="PANTHER" id="PTHR10584:SF166">
    <property type="entry name" value="RIBOKINASE"/>
    <property type="match status" value="1"/>
</dbReference>
<reference evidence="4 5" key="1">
    <citation type="submission" date="2018-03" db="EMBL/GenBank/DDBJ databases">
        <title>Whole genome sequencing of Histamine producing bacteria.</title>
        <authorList>
            <person name="Butler K."/>
        </authorList>
    </citation>
    <scope>NUCLEOTIDE SEQUENCE [LARGE SCALE GENOMIC DNA]</scope>
    <source>
        <strain evidence="4 5">DSM 19138</strain>
    </source>
</reference>
<gene>
    <name evidence="4" type="ORF">C9J01_14430</name>
</gene>
<dbReference type="EMBL" id="PYMB01000005">
    <property type="protein sequence ID" value="PSW12391.1"/>
    <property type="molecule type" value="Genomic_DNA"/>
</dbReference>
<dbReference type="SUPFAM" id="SSF53613">
    <property type="entry name" value="Ribokinase-like"/>
    <property type="match status" value="1"/>
</dbReference>
<dbReference type="PROSITE" id="PS00584">
    <property type="entry name" value="PFKB_KINASES_2"/>
    <property type="match status" value="1"/>
</dbReference>
<evidence type="ECO:0000256" key="2">
    <source>
        <dbReference type="ARBA" id="ARBA00022777"/>
    </source>
</evidence>
<dbReference type="GO" id="GO:0005829">
    <property type="term" value="C:cytosol"/>
    <property type="evidence" value="ECO:0007669"/>
    <property type="project" value="TreeGrafter"/>
</dbReference>
<dbReference type="InterPro" id="IPR002173">
    <property type="entry name" value="Carboh/pur_kinase_PfkB_CS"/>
</dbReference>
<evidence type="ECO:0000259" key="3">
    <source>
        <dbReference type="Pfam" id="PF00294"/>
    </source>
</evidence>
<dbReference type="OrthoDB" id="8578462at2"/>
<dbReference type="Proteomes" id="UP000241346">
    <property type="component" value="Unassembled WGS sequence"/>
</dbReference>
<keyword evidence="2 4" id="KW-0418">Kinase</keyword>
<evidence type="ECO:0000313" key="5">
    <source>
        <dbReference type="Proteomes" id="UP000241346"/>
    </source>
</evidence>
<accession>A0A2T3NDT7</accession>
<dbReference type="InterPro" id="IPR029056">
    <property type="entry name" value="Ribokinase-like"/>
</dbReference>
<name>A0A2T3NDT7_9GAMM</name>
<proteinExistence type="predicted"/>